<keyword evidence="2" id="KW-1185">Reference proteome</keyword>
<name>A6FYU7_9BACT</name>
<comment type="caution">
    <text evidence="1">The sequence shown here is derived from an EMBL/GenBank/DDBJ whole genome shotgun (WGS) entry which is preliminary data.</text>
</comment>
<reference evidence="1 2" key="1">
    <citation type="submission" date="2007-06" db="EMBL/GenBank/DDBJ databases">
        <authorList>
            <person name="Shimkets L."/>
            <person name="Ferriera S."/>
            <person name="Johnson J."/>
            <person name="Kravitz S."/>
            <person name="Beeson K."/>
            <person name="Sutton G."/>
            <person name="Rogers Y.-H."/>
            <person name="Friedman R."/>
            <person name="Frazier M."/>
            <person name="Venter J.C."/>
        </authorList>
    </citation>
    <scope>NUCLEOTIDE SEQUENCE [LARGE SCALE GENOMIC DNA]</scope>
    <source>
        <strain evidence="1 2">SIR-1</strain>
    </source>
</reference>
<dbReference type="Proteomes" id="UP000005801">
    <property type="component" value="Unassembled WGS sequence"/>
</dbReference>
<evidence type="ECO:0000313" key="1">
    <source>
        <dbReference type="EMBL" id="EDM81102.1"/>
    </source>
</evidence>
<dbReference type="AlphaFoldDB" id="A6FYU7"/>
<sequence>MTALATHNVGQEAKVEAVLDGVRFDP</sequence>
<accession>A6FYU7</accession>
<protein>
    <submittedName>
        <fullName evidence="1">Uncharacterized protein</fullName>
    </submittedName>
</protein>
<gene>
    <name evidence="1" type="ORF">PPSIR1_29840</name>
</gene>
<organism evidence="1 2">
    <name type="scientific">Plesiocystis pacifica SIR-1</name>
    <dbReference type="NCBI Taxonomy" id="391625"/>
    <lineage>
        <taxon>Bacteria</taxon>
        <taxon>Pseudomonadati</taxon>
        <taxon>Myxococcota</taxon>
        <taxon>Polyangia</taxon>
        <taxon>Nannocystales</taxon>
        <taxon>Nannocystaceae</taxon>
        <taxon>Plesiocystis</taxon>
    </lineage>
</organism>
<dbReference type="EMBL" id="ABCS01000005">
    <property type="protein sequence ID" value="EDM81102.1"/>
    <property type="molecule type" value="Genomic_DNA"/>
</dbReference>
<proteinExistence type="predicted"/>
<evidence type="ECO:0000313" key="2">
    <source>
        <dbReference type="Proteomes" id="UP000005801"/>
    </source>
</evidence>